<dbReference type="Gene3D" id="6.10.140.140">
    <property type="match status" value="1"/>
</dbReference>
<protein>
    <recommendedName>
        <fullName evidence="1">KRAB domain-containing protein</fullName>
    </recommendedName>
</protein>
<gene>
    <name evidence="4" type="primary">ENSRNOG00000068204</name>
</gene>
<reference evidence="2" key="1">
    <citation type="submission" date="2024-01" db="EMBL/GenBank/DDBJ databases">
        <title>GRCr8: a new rat reference genome assembly contstructed from accurate long reads and long range scaffolding.</title>
        <authorList>
            <person name="Doris P.A."/>
            <person name="Kalbfleisch T."/>
            <person name="Li K."/>
            <person name="Howe K."/>
            <person name="Wood J."/>
        </authorList>
    </citation>
    <scope>NUCLEOTIDE SEQUENCE [LARGE SCALE GENOMIC DNA]</scope>
    <source>
        <strain evidence="2">Brown Norway</strain>
    </source>
</reference>
<keyword evidence="3" id="KW-1185">Reference proteome</keyword>
<organism evidence="2 3">
    <name type="scientific">Rattus norvegicus</name>
    <name type="common">Rat</name>
    <dbReference type="NCBI Taxonomy" id="10116"/>
    <lineage>
        <taxon>Eukaryota</taxon>
        <taxon>Metazoa</taxon>
        <taxon>Chordata</taxon>
        <taxon>Craniata</taxon>
        <taxon>Vertebrata</taxon>
        <taxon>Euteleostomi</taxon>
        <taxon>Mammalia</taxon>
        <taxon>Eutheria</taxon>
        <taxon>Euarchontoglires</taxon>
        <taxon>Glires</taxon>
        <taxon>Rodentia</taxon>
        <taxon>Myomorpha</taxon>
        <taxon>Muroidea</taxon>
        <taxon>Muridae</taxon>
        <taxon>Murinae</taxon>
        <taxon>Rattus</taxon>
    </lineage>
</organism>
<dbReference type="RGD" id="150345722">
    <property type="gene designation" value="ENSRNOG00000068204"/>
</dbReference>
<evidence type="ECO:0000313" key="3">
    <source>
        <dbReference type="Proteomes" id="UP000002494"/>
    </source>
</evidence>
<dbReference type="PROSITE" id="PS50805">
    <property type="entry name" value="KRAB"/>
    <property type="match status" value="1"/>
</dbReference>
<dbReference type="Pfam" id="PF01352">
    <property type="entry name" value="KRAB"/>
    <property type="match status" value="1"/>
</dbReference>
<dbReference type="CDD" id="cd07765">
    <property type="entry name" value="KRAB_A-box"/>
    <property type="match status" value="1"/>
</dbReference>
<dbReference type="InterPro" id="IPR001909">
    <property type="entry name" value="KRAB"/>
</dbReference>
<dbReference type="AGR" id="RGD:150345722"/>
<feature type="domain" description="KRAB" evidence="1">
    <location>
        <begin position="4"/>
        <end position="61"/>
    </location>
</feature>
<reference evidence="2" key="2">
    <citation type="submission" date="2025-08" db="UniProtKB">
        <authorList>
            <consortium name="Ensembl"/>
        </authorList>
    </citation>
    <scope>IDENTIFICATION</scope>
    <source>
        <strain evidence="2">Brown Norway</strain>
    </source>
</reference>
<dbReference type="AlphaFoldDB" id="A0A8I6APM3"/>
<dbReference type="Proteomes" id="UP000002494">
    <property type="component" value="Chromosome 7"/>
</dbReference>
<evidence type="ECO:0000259" key="1">
    <source>
        <dbReference type="PROSITE" id="PS50805"/>
    </source>
</evidence>
<sequence>MESGTFEDAAVHFTVKKWALLDLSLKEPYKDVMKGILRNVVSTRKHQKIENEYQNSGRKLR</sequence>
<evidence type="ECO:0000313" key="2">
    <source>
        <dbReference type="Ensembl" id="ENSRNOP00000096441.1"/>
    </source>
</evidence>
<dbReference type="SUPFAM" id="SSF109640">
    <property type="entry name" value="KRAB domain (Kruppel-associated box)"/>
    <property type="match status" value="1"/>
</dbReference>
<evidence type="ECO:0000313" key="4">
    <source>
        <dbReference type="RGD" id="150345722"/>
    </source>
</evidence>
<proteinExistence type="predicted"/>
<accession>A0A8I6APM3</accession>
<name>A0A8I6APM3_RAT</name>
<dbReference type="GO" id="GO:0006355">
    <property type="term" value="P:regulation of DNA-templated transcription"/>
    <property type="evidence" value="ECO:0007669"/>
    <property type="project" value="InterPro"/>
</dbReference>
<dbReference type="Ensembl" id="ENSRNOT00000096579.2">
    <property type="protein sequence ID" value="ENSRNOP00000096441.1"/>
    <property type="gene ID" value="ENSRNOG00000068204.2"/>
</dbReference>
<reference evidence="2" key="3">
    <citation type="submission" date="2025-09" db="UniProtKB">
        <authorList>
            <consortium name="Ensembl"/>
        </authorList>
    </citation>
    <scope>IDENTIFICATION</scope>
    <source>
        <strain evidence="2">Brown Norway</strain>
    </source>
</reference>
<dbReference type="InterPro" id="IPR036051">
    <property type="entry name" value="KRAB_dom_sf"/>
</dbReference>